<reference evidence="3 4" key="2">
    <citation type="submission" date="2014-09" db="EMBL/GenBank/DDBJ databases">
        <authorList>
            <consortium name="NBRP consortium"/>
            <person name="Sawabe T."/>
            <person name="Meirelles P."/>
            <person name="Nakanishi M."/>
            <person name="Sayaka M."/>
            <person name="Hattori M."/>
            <person name="Ohkuma M."/>
        </authorList>
    </citation>
    <scope>NUCLEOTIDE SEQUENCE [LARGE SCALE GENOMIC DNA]</scope>
    <source>
        <strain evidence="4">JCM19235</strain>
    </source>
</reference>
<feature type="signal peptide" evidence="1">
    <location>
        <begin position="1"/>
        <end position="24"/>
    </location>
</feature>
<keyword evidence="1" id="KW-0732">Signal</keyword>
<dbReference type="EMBL" id="BBMR01000011">
    <property type="protein sequence ID" value="GAL22155.1"/>
    <property type="molecule type" value="Genomic_DNA"/>
</dbReference>
<dbReference type="PROSITE" id="PS51841">
    <property type="entry name" value="LTD"/>
    <property type="match status" value="1"/>
</dbReference>
<dbReference type="Proteomes" id="UP000029228">
    <property type="component" value="Unassembled WGS sequence"/>
</dbReference>
<organism evidence="3 4">
    <name type="scientific">Vibrio maritimus</name>
    <dbReference type="NCBI Taxonomy" id="990268"/>
    <lineage>
        <taxon>Bacteria</taxon>
        <taxon>Pseudomonadati</taxon>
        <taxon>Pseudomonadota</taxon>
        <taxon>Gammaproteobacteria</taxon>
        <taxon>Vibrionales</taxon>
        <taxon>Vibrionaceae</taxon>
        <taxon>Vibrio</taxon>
    </lineage>
</organism>
<dbReference type="PANTHER" id="PTHR42834:SF1">
    <property type="entry name" value="ENDONUCLEASE_EXONUCLEASE_PHOSPHATASE FAMILY PROTEIN (AFU_ORTHOLOGUE AFUA_3G09210)"/>
    <property type="match status" value="1"/>
</dbReference>
<sequence length="130" mass="13638">MTRTNKKQWLALAVSSALAAGAHAEIFISQYVEGGGYNKAVEIANSGDRDVTLTDYQLAKSPNGNGSWDSLGLSSYTIPAHSVLVFANSKADEAVLALTSVATTHQALNFNGDDPIALLDGNGQVLDMLV</sequence>
<dbReference type="STRING" id="990268.JCM19235_2849"/>
<feature type="chain" id="PRO_5001862962" evidence="1">
    <location>
        <begin position="25"/>
        <end position="130"/>
    </location>
</feature>
<evidence type="ECO:0000259" key="2">
    <source>
        <dbReference type="PROSITE" id="PS51841"/>
    </source>
</evidence>
<reference evidence="3 4" key="1">
    <citation type="submission" date="2014-09" db="EMBL/GenBank/DDBJ databases">
        <title>Vibrio maritimus JCM 19235. (C45) whole genome shotgun sequence.</title>
        <authorList>
            <person name="Sawabe T."/>
            <person name="Meirelles P."/>
            <person name="Nakanishi M."/>
            <person name="Sayaka M."/>
            <person name="Hattori M."/>
            <person name="Ohkuma M."/>
        </authorList>
    </citation>
    <scope>NUCLEOTIDE SEQUENCE [LARGE SCALE GENOMIC DNA]</scope>
    <source>
        <strain evidence="4">JCM19235</strain>
    </source>
</reference>
<evidence type="ECO:0000256" key="1">
    <source>
        <dbReference type="SAM" id="SignalP"/>
    </source>
</evidence>
<gene>
    <name evidence="3" type="ORF">JCM19235_2849</name>
</gene>
<feature type="domain" description="LTD" evidence="2">
    <location>
        <begin position="14"/>
        <end position="130"/>
    </location>
</feature>
<dbReference type="InterPro" id="IPR036415">
    <property type="entry name" value="Lamin_tail_dom_sf"/>
</dbReference>
<evidence type="ECO:0000313" key="3">
    <source>
        <dbReference type="EMBL" id="GAL22155.1"/>
    </source>
</evidence>
<dbReference type="Pfam" id="PF00932">
    <property type="entry name" value="LTD"/>
    <property type="match status" value="1"/>
</dbReference>
<protein>
    <submittedName>
        <fullName evidence="3">Extracellular deoxyribonuclease Xds</fullName>
    </submittedName>
</protein>
<dbReference type="PANTHER" id="PTHR42834">
    <property type="entry name" value="ENDONUCLEASE/EXONUCLEASE/PHOSPHATASE FAMILY PROTEIN (AFU_ORTHOLOGUE AFUA_3G09210)"/>
    <property type="match status" value="1"/>
</dbReference>
<dbReference type="SUPFAM" id="SSF74853">
    <property type="entry name" value="Lamin A/C globular tail domain"/>
    <property type="match status" value="1"/>
</dbReference>
<keyword evidence="4" id="KW-1185">Reference proteome</keyword>
<name>A0A090S349_9VIBR</name>
<proteinExistence type="predicted"/>
<dbReference type="InterPro" id="IPR001322">
    <property type="entry name" value="Lamin_tail_dom"/>
</dbReference>
<comment type="caution">
    <text evidence="3">The sequence shown here is derived from an EMBL/GenBank/DDBJ whole genome shotgun (WGS) entry which is preliminary data.</text>
</comment>
<dbReference type="AlphaFoldDB" id="A0A090S349"/>
<evidence type="ECO:0000313" key="4">
    <source>
        <dbReference type="Proteomes" id="UP000029228"/>
    </source>
</evidence>
<dbReference type="Gene3D" id="2.60.40.1260">
    <property type="entry name" value="Lamin Tail domain"/>
    <property type="match status" value="1"/>
</dbReference>
<accession>A0A090S349</accession>